<evidence type="ECO:0000256" key="2">
    <source>
        <dbReference type="ARBA" id="ARBA00022448"/>
    </source>
</evidence>
<dbReference type="SUPFAM" id="SSF161098">
    <property type="entry name" value="MetI-like"/>
    <property type="match status" value="1"/>
</dbReference>
<feature type="transmembrane region" description="Helical" evidence="7">
    <location>
        <begin position="129"/>
        <end position="149"/>
    </location>
</feature>
<feature type="transmembrane region" description="Helical" evidence="7">
    <location>
        <begin position="283"/>
        <end position="308"/>
    </location>
</feature>
<dbReference type="PROSITE" id="PS50928">
    <property type="entry name" value="ABC_TM1"/>
    <property type="match status" value="1"/>
</dbReference>
<dbReference type="InterPro" id="IPR035906">
    <property type="entry name" value="MetI-like_sf"/>
</dbReference>
<reference evidence="9 10" key="1">
    <citation type="submission" date="2024-09" db="EMBL/GenBank/DDBJ databases">
        <authorList>
            <person name="Sun Q."/>
            <person name="Mori K."/>
        </authorList>
    </citation>
    <scope>NUCLEOTIDE SEQUENCE [LARGE SCALE GENOMIC DNA]</scope>
    <source>
        <strain evidence="9 10">CCM 4839</strain>
    </source>
</reference>
<dbReference type="Gene3D" id="1.10.3720.10">
    <property type="entry name" value="MetI-like"/>
    <property type="match status" value="1"/>
</dbReference>
<keyword evidence="5 7" id="KW-1133">Transmembrane helix</keyword>
<dbReference type="CDD" id="cd06261">
    <property type="entry name" value="TM_PBP2"/>
    <property type="match status" value="1"/>
</dbReference>
<keyword evidence="10" id="KW-1185">Reference proteome</keyword>
<dbReference type="RefSeq" id="WP_373567563.1">
    <property type="nucleotide sequence ID" value="NZ_JANHOF010000003.1"/>
</dbReference>
<comment type="similarity">
    <text evidence="7">Belongs to the binding-protein-dependent transport system permease family.</text>
</comment>
<keyword evidence="2 7" id="KW-0813">Transport</keyword>
<protein>
    <submittedName>
        <fullName evidence="9">ABC transporter permease</fullName>
    </submittedName>
</protein>
<proteinExistence type="inferred from homology"/>
<dbReference type="InterPro" id="IPR000515">
    <property type="entry name" value="MetI-like"/>
</dbReference>
<dbReference type="PANTHER" id="PTHR43227:SF11">
    <property type="entry name" value="BLL4140 PROTEIN"/>
    <property type="match status" value="1"/>
</dbReference>
<dbReference type="Proteomes" id="UP001589818">
    <property type="component" value="Unassembled WGS sequence"/>
</dbReference>
<feature type="transmembrane region" description="Helical" evidence="7">
    <location>
        <begin position="228"/>
        <end position="251"/>
    </location>
</feature>
<dbReference type="EMBL" id="JBHLVF010000017">
    <property type="protein sequence ID" value="MFC0392177.1"/>
    <property type="molecule type" value="Genomic_DNA"/>
</dbReference>
<sequence>MDTIRPSTDAPLRLGKRSRAFKRIWKNWQLYLFILPALATVVLFSYVPIYGVQIAFKNFIATKGIWGSEWVGFDHFIRFFDSYYFWDLMLNTLGISIYSLLVGFPIPILLALGLNELRNGFFKKSVQTITYAPHFISVVVMAGIILAFLSPETGIINRFMVFFGLQPIAFLSEASWFKTVYVFSDVWQNMGWGTVIYMAALAGIDPQQHEAAIMDGASRVRRIWHINLPGIAPTMIILLILSTGGILNVGFEKILLLQNQLNMDSSDVISTYVYRSGLRQAQYSFSAAVGLFNSVINLIILVAVNWIAKRKSESSLW</sequence>
<evidence type="ECO:0000313" key="9">
    <source>
        <dbReference type="EMBL" id="MFC0392177.1"/>
    </source>
</evidence>
<gene>
    <name evidence="9" type="ORF">ACFFJ8_12470</name>
</gene>
<dbReference type="PANTHER" id="PTHR43227">
    <property type="entry name" value="BLL4140 PROTEIN"/>
    <property type="match status" value="1"/>
</dbReference>
<keyword evidence="6 7" id="KW-0472">Membrane</keyword>
<evidence type="ECO:0000256" key="4">
    <source>
        <dbReference type="ARBA" id="ARBA00022692"/>
    </source>
</evidence>
<comment type="caution">
    <text evidence="9">The sequence shown here is derived from an EMBL/GenBank/DDBJ whole genome shotgun (WGS) entry which is preliminary data.</text>
</comment>
<evidence type="ECO:0000256" key="1">
    <source>
        <dbReference type="ARBA" id="ARBA00004651"/>
    </source>
</evidence>
<feature type="transmembrane region" description="Helical" evidence="7">
    <location>
        <begin position="28"/>
        <end position="49"/>
    </location>
</feature>
<dbReference type="InterPro" id="IPR050809">
    <property type="entry name" value="UgpAE/MalFG_permease"/>
</dbReference>
<accession>A0ABV6J8R7</accession>
<evidence type="ECO:0000259" key="8">
    <source>
        <dbReference type="PROSITE" id="PS50928"/>
    </source>
</evidence>
<name>A0ABV6J8R7_9BACL</name>
<feature type="domain" description="ABC transmembrane type-1" evidence="8">
    <location>
        <begin position="89"/>
        <end position="304"/>
    </location>
</feature>
<keyword evidence="3" id="KW-1003">Cell membrane</keyword>
<organism evidence="9 10">
    <name type="scientific">Paenibacillus mendelii</name>
    <dbReference type="NCBI Taxonomy" id="206163"/>
    <lineage>
        <taxon>Bacteria</taxon>
        <taxon>Bacillati</taxon>
        <taxon>Bacillota</taxon>
        <taxon>Bacilli</taxon>
        <taxon>Bacillales</taxon>
        <taxon>Paenibacillaceae</taxon>
        <taxon>Paenibacillus</taxon>
    </lineage>
</organism>
<evidence type="ECO:0000256" key="7">
    <source>
        <dbReference type="RuleBase" id="RU363032"/>
    </source>
</evidence>
<evidence type="ECO:0000256" key="5">
    <source>
        <dbReference type="ARBA" id="ARBA00022989"/>
    </source>
</evidence>
<comment type="subcellular location">
    <subcellularLocation>
        <location evidence="1 7">Cell membrane</location>
        <topology evidence="1 7">Multi-pass membrane protein</topology>
    </subcellularLocation>
</comment>
<evidence type="ECO:0000313" key="10">
    <source>
        <dbReference type="Proteomes" id="UP001589818"/>
    </source>
</evidence>
<feature type="transmembrane region" description="Helical" evidence="7">
    <location>
        <begin position="95"/>
        <end position="117"/>
    </location>
</feature>
<evidence type="ECO:0000256" key="6">
    <source>
        <dbReference type="ARBA" id="ARBA00023136"/>
    </source>
</evidence>
<dbReference type="Pfam" id="PF00528">
    <property type="entry name" value="BPD_transp_1"/>
    <property type="match status" value="1"/>
</dbReference>
<keyword evidence="4 7" id="KW-0812">Transmembrane</keyword>
<evidence type="ECO:0000256" key="3">
    <source>
        <dbReference type="ARBA" id="ARBA00022475"/>
    </source>
</evidence>